<evidence type="ECO:0000313" key="2">
    <source>
        <dbReference type="EMBL" id="KAJ8392568.1"/>
    </source>
</evidence>
<dbReference type="EMBL" id="JAINUG010000145">
    <property type="protein sequence ID" value="KAJ8392568.1"/>
    <property type="molecule type" value="Genomic_DNA"/>
</dbReference>
<reference evidence="2" key="1">
    <citation type="journal article" date="2023" name="Science">
        <title>Genome structures resolve the early diversification of teleost fishes.</title>
        <authorList>
            <person name="Parey E."/>
            <person name="Louis A."/>
            <person name="Montfort J."/>
            <person name="Bouchez O."/>
            <person name="Roques C."/>
            <person name="Iampietro C."/>
            <person name="Lluch J."/>
            <person name="Castinel A."/>
            <person name="Donnadieu C."/>
            <person name="Desvignes T."/>
            <person name="Floi Bucao C."/>
            <person name="Jouanno E."/>
            <person name="Wen M."/>
            <person name="Mejri S."/>
            <person name="Dirks R."/>
            <person name="Jansen H."/>
            <person name="Henkel C."/>
            <person name="Chen W.J."/>
            <person name="Zahm M."/>
            <person name="Cabau C."/>
            <person name="Klopp C."/>
            <person name="Thompson A.W."/>
            <person name="Robinson-Rechavi M."/>
            <person name="Braasch I."/>
            <person name="Lecointre G."/>
            <person name="Bobe J."/>
            <person name="Postlethwait J.H."/>
            <person name="Berthelot C."/>
            <person name="Roest Crollius H."/>
            <person name="Guiguen Y."/>
        </authorList>
    </citation>
    <scope>NUCLEOTIDE SEQUENCE</scope>
    <source>
        <strain evidence="2">NC1722</strain>
    </source>
</reference>
<protein>
    <submittedName>
        <fullName evidence="2">Uncharacterized protein</fullName>
    </submittedName>
</protein>
<keyword evidence="3" id="KW-1185">Reference proteome</keyword>
<gene>
    <name evidence="2" type="ORF">AAFF_G00074460</name>
</gene>
<name>A0AAD7RYJ5_9TELE</name>
<evidence type="ECO:0000313" key="3">
    <source>
        <dbReference type="Proteomes" id="UP001221898"/>
    </source>
</evidence>
<sequence length="136" mass="15240">MYSIRGKSDKRAQTPGLRVCVSACTGSVGQRTKEQSSDRCRERARRERWSVKAIHHRLLWAAEKCKQGAVVCMMDEVTRPARDRDGPGEGEVAGDNEDLSDPANEKRKHITGGQGRPRHDCEASRRCNVKHTGRIT</sequence>
<dbReference type="AlphaFoldDB" id="A0AAD7RYJ5"/>
<organism evidence="2 3">
    <name type="scientific">Aldrovandia affinis</name>
    <dbReference type="NCBI Taxonomy" id="143900"/>
    <lineage>
        <taxon>Eukaryota</taxon>
        <taxon>Metazoa</taxon>
        <taxon>Chordata</taxon>
        <taxon>Craniata</taxon>
        <taxon>Vertebrata</taxon>
        <taxon>Euteleostomi</taxon>
        <taxon>Actinopterygii</taxon>
        <taxon>Neopterygii</taxon>
        <taxon>Teleostei</taxon>
        <taxon>Notacanthiformes</taxon>
        <taxon>Halosauridae</taxon>
        <taxon>Aldrovandia</taxon>
    </lineage>
</organism>
<proteinExistence type="predicted"/>
<evidence type="ECO:0000256" key="1">
    <source>
        <dbReference type="SAM" id="MobiDB-lite"/>
    </source>
</evidence>
<feature type="compositionally biased region" description="Basic residues" evidence="1">
    <location>
        <begin position="127"/>
        <end position="136"/>
    </location>
</feature>
<dbReference type="Proteomes" id="UP001221898">
    <property type="component" value="Unassembled WGS sequence"/>
</dbReference>
<accession>A0AAD7RYJ5</accession>
<feature type="region of interest" description="Disordered" evidence="1">
    <location>
        <begin position="79"/>
        <end position="136"/>
    </location>
</feature>
<comment type="caution">
    <text evidence="2">The sequence shown here is derived from an EMBL/GenBank/DDBJ whole genome shotgun (WGS) entry which is preliminary data.</text>
</comment>